<dbReference type="VEuPathDB" id="FungiDB:BTJ68_05025"/>
<dbReference type="GO" id="GO:0005737">
    <property type="term" value="C:cytoplasm"/>
    <property type="evidence" value="ECO:0007669"/>
    <property type="project" value="InterPro"/>
</dbReference>
<dbReference type="OrthoDB" id="443682at2759"/>
<feature type="region of interest" description="Disordered" evidence="1">
    <location>
        <begin position="343"/>
        <end position="420"/>
    </location>
</feature>
<feature type="region of interest" description="Disordered" evidence="1">
    <location>
        <begin position="512"/>
        <end position="537"/>
    </location>
</feature>
<feature type="region of interest" description="Disordered" evidence="1">
    <location>
        <begin position="302"/>
        <end position="324"/>
    </location>
</feature>
<dbReference type="EMBL" id="QWIL01000919">
    <property type="protein sequence ID" value="RMY10771.1"/>
    <property type="molecule type" value="Genomic_DNA"/>
</dbReference>
<evidence type="ECO:0000313" key="3">
    <source>
        <dbReference type="EMBL" id="RMY10771.1"/>
    </source>
</evidence>
<dbReference type="Pfam" id="PF04194">
    <property type="entry name" value="PDCD2_C"/>
    <property type="match status" value="1"/>
</dbReference>
<dbReference type="Proteomes" id="UP000271337">
    <property type="component" value="Unassembled WGS sequence"/>
</dbReference>
<protein>
    <recommendedName>
        <fullName evidence="2">Programmed cell death protein 2 C-terminal domain-containing protein</fullName>
    </recommendedName>
</protein>
<comment type="caution">
    <text evidence="3">The sequence shown here is derived from an EMBL/GenBank/DDBJ whole genome shotgun (WGS) entry which is preliminary data.</text>
</comment>
<dbReference type="InterPro" id="IPR007320">
    <property type="entry name" value="PDCD2_C"/>
</dbReference>
<gene>
    <name evidence="3" type="ORF">D0867_08287</name>
</gene>
<feature type="compositionally biased region" description="Polar residues" evidence="1">
    <location>
        <begin position="302"/>
        <end position="320"/>
    </location>
</feature>
<feature type="compositionally biased region" description="Polar residues" evidence="1">
    <location>
        <begin position="515"/>
        <end position="534"/>
    </location>
</feature>
<reference evidence="3 4" key="1">
    <citation type="journal article" date="2018" name="BMC Genomics">
        <title>Genomic evidence for intraspecific hybridization in a clonal and extremely halotolerant yeast.</title>
        <authorList>
            <person name="Gostincar C."/>
            <person name="Stajich J.E."/>
            <person name="Zupancic J."/>
            <person name="Zalar P."/>
            <person name="Gunde-Cimerman N."/>
        </authorList>
    </citation>
    <scope>NUCLEOTIDE SEQUENCE [LARGE SCALE GENOMIC DNA]</scope>
    <source>
        <strain evidence="3 4">EXF-6669</strain>
    </source>
</reference>
<sequence>MYILRSSVDEAVYDIPHVLHFCWTFWPTEICIWVIGLTSASLGLLLGALRLDGRAFSHTRSRAFRLPRREKAVFGGGRVGEDVLLSAEVSFSFSHGKPGGDDGGLEARAGSSEKMALSRGGLEGVVDKDDDGSMLAGHRIASHRLTRQAAGCSAPALSIADRDKPALALAVKFEERVSDEDQIHRRHAHTMADYDSDSSGAEDVATSVMLGYASKEPTGDDFSQLGGYPAWLDDKTAPSGALIKCKTCNNYMTLILQLNGEMRDRFPGHERRLYLWACRRKACRRKEGSMRGFRAVKIDRSQVNAAKESSSDVQGSTSAANDEVKPAVNLGETLFGVKSPSAAQANPFSTTNPGSAAANPFAGASTMAAKPPQNPTSTEPLAETFADKARISSPPPPSQPSQAPLSPQEPWPETSALPHPYPSYYIDADTEYLDTEPLDIPANAQLERSTAEGESSSGSITDDKAAFESSMDKTFQRFADRLAQNPEQILRYEFGGQPLLYSKTDPVGKLFAPAQNDSSNGGKVQTAKQRTNDGPSIPKCANCGAPRVFELQLTPHAITELEAEELSVEGMDWGTILFASCSADCQQAGKSGGEVGYVEEWVGVQWEEIAAAGNRR</sequence>
<evidence type="ECO:0000313" key="4">
    <source>
        <dbReference type="Proteomes" id="UP000271337"/>
    </source>
</evidence>
<dbReference type="PANTHER" id="PTHR47524:SF1">
    <property type="entry name" value="20S RRNA ACCUMULATION PROTEIN 4"/>
    <property type="match status" value="1"/>
</dbReference>
<name>A0A3M6Z706_HORWE</name>
<dbReference type="GO" id="GO:0030490">
    <property type="term" value="P:maturation of SSU-rRNA"/>
    <property type="evidence" value="ECO:0007669"/>
    <property type="project" value="TreeGrafter"/>
</dbReference>
<dbReference type="PANTHER" id="PTHR47524">
    <property type="entry name" value="20S RRNA ACCUMULATION PROTEIN 4"/>
    <property type="match status" value="1"/>
</dbReference>
<evidence type="ECO:0000259" key="2">
    <source>
        <dbReference type="Pfam" id="PF04194"/>
    </source>
</evidence>
<dbReference type="AlphaFoldDB" id="A0A3M6Z706"/>
<organism evidence="3 4">
    <name type="scientific">Hortaea werneckii</name>
    <name type="common">Black yeast</name>
    <name type="synonym">Cladosporium werneckii</name>
    <dbReference type="NCBI Taxonomy" id="91943"/>
    <lineage>
        <taxon>Eukaryota</taxon>
        <taxon>Fungi</taxon>
        <taxon>Dikarya</taxon>
        <taxon>Ascomycota</taxon>
        <taxon>Pezizomycotina</taxon>
        <taxon>Dothideomycetes</taxon>
        <taxon>Dothideomycetidae</taxon>
        <taxon>Mycosphaerellales</taxon>
        <taxon>Teratosphaeriaceae</taxon>
        <taxon>Hortaea</taxon>
    </lineage>
</organism>
<feature type="domain" description="Programmed cell death protein 2 C-terminal" evidence="2">
    <location>
        <begin position="472"/>
        <end position="606"/>
    </location>
</feature>
<accession>A0A3M6Z706</accession>
<evidence type="ECO:0000256" key="1">
    <source>
        <dbReference type="SAM" id="MobiDB-lite"/>
    </source>
</evidence>
<feature type="compositionally biased region" description="Polar residues" evidence="1">
    <location>
        <begin position="343"/>
        <end position="354"/>
    </location>
</feature>
<proteinExistence type="predicted"/>